<protein>
    <recommendedName>
        <fullName evidence="3">Protein kinase domain-containing protein</fullName>
    </recommendedName>
</protein>
<dbReference type="OrthoDB" id="2965063at2759"/>
<evidence type="ECO:0008006" key="3">
    <source>
        <dbReference type="Google" id="ProtNLM"/>
    </source>
</evidence>
<dbReference type="EMBL" id="KN837120">
    <property type="protein sequence ID" value="KIJ43858.1"/>
    <property type="molecule type" value="Genomic_DNA"/>
</dbReference>
<gene>
    <name evidence="1" type="ORF">M422DRAFT_252772</name>
</gene>
<dbReference type="HOGENOM" id="CLU_012055_1_0_1"/>
<proteinExistence type="predicted"/>
<dbReference type="AlphaFoldDB" id="A0A0C9ULG5"/>
<name>A0A0C9ULG5_SPHS4</name>
<dbReference type="Proteomes" id="UP000054279">
    <property type="component" value="Unassembled WGS sequence"/>
</dbReference>
<evidence type="ECO:0000313" key="1">
    <source>
        <dbReference type="EMBL" id="KIJ43858.1"/>
    </source>
</evidence>
<organism evidence="1 2">
    <name type="scientific">Sphaerobolus stellatus (strain SS14)</name>
    <dbReference type="NCBI Taxonomy" id="990650"/>
    <lineage>
        <taxon>Eukaryota</taxon>
        <taxon>Fungi</taxon>
        <taxon>Dikarya</taxon>
        <taxon>Basidiomycota</taxon>
        <taxon>Agaricomycotina</taxon>
        <taxon>Agaricomycetes</taxon>
        <taxon>Phallomycetidae</taxon>
        <taxon>Geastrales</taxon>
        <taxon>Sphaerobolaceae</taxon>
        <taxon>Sphaerobolus</taxon>
    </lineage>
</organism>
<evidence type="ECO:0000313" key="2">
    <source>
        <dbReference type="Proteomes" id="UP000054279"/>
    </source>
</evidence>
<accession>A0A0C9ULG5</accession>
<reference evidence="1 2" key="1">
    <citation type="submission" date="2014-06" db="EMBL/GenBank/DDBJ databases">
        <title>Evolutionary Origins and Diversification of the Mycorrhizal Mutualists.</title>
        <authorList>
            <consortium name="DOE Joint Genome Institute"/>
            <consortium name="Mycorrhizal Genomics Consortium"/>
            <person name="Kohler A."/>
            <person name="Kuo A."/>
            <person name="Nagy L.G."/>
            <person name="Floudas D."/>
            <person name="Copeland A."/>
            <person name="Barry K.W."/>
            <person name="Cichocki N."/>
            <person name="Veneault-Fourrey C."/>
            <person name="LaButti K."/>
            <person name="Lindquist E.A."/>
            <person name="Lipzen A."/>
            <person name="Lundell T."/>
            <person name="Morin E."/>
            <person name="Murat C."/>
            <person name="Riley R."/>
            <person name="Ohm R."/>
            <person name="Sun H."/>
            <person name="Tunlid A."/>
            <person name="Henrissat B."/>
            <person name="Grigoriev I.V."/>
            <person name="Hibbett D.S."/>
            <person name="Martin F."/>
        </authorList>
    </citation>
    <scope>NUCLEOTIDE SEQUENCE [LARGE SCALE GENOMIC DNA]</scope>
    <source>
        <strain evidence="1 2">SS14</strain>
    </source>
</reference>
<sequence>MASERLKRLYISKKTFSGLKFSPRTRLKADTDWVDDTIKIAKLTGTIAEGIPGAGPIKLIAELVCLILEPLKQMQRDDEELQELFDQITDILRGLNNVMQSEPKLLETEFHELKLRHINISLAPLLVVQNGVKHSHETRTENSPLLAVLEDYYLVRPADIYVQREVTPCLSPYPCRCTYCQKEIKGIYYEEYNASVRLHNKDSSRTFYQDKYCAEYIHYESHQALKRDLDLIRHIRHPQVVQLIAVCKSPNLPALIFHEPLVPIELYAREGDEWRDAGMLVLRYRVTPDLDKGIKYLLKQLVISPTFTRKYSFVSRFQNTLWGIKPWETPSLQKYMNKNNQLVLGLSIADKQHLSPCVVTHYPPTSPIKEEHLQRINSLQVTQMPRDDTTIALLNSFHALWPFTGDILRRLEDHDPPVALGGVLVSAFRDFLTKSRNGYNLYNPLATFSAKTACIFACEQTRFSEWQPLGDGNEEKHREWQERVHTAKGIRLTVERNTKVNELELSCLAETNTTSEGHPLSYCFLTQVNYIMERIDRNHPWSFQEKDPYTMDLVQGLVWQLCIKFPDISHAEFFVEKLFLFIDNPVLDKSGYSTKPDAYWSTCPAGTSRLEKWHLLLLGITKPPQIFQQYLPARFKFASKTALRDVYEAWGFNRERNDVTSFLGYSPPQHLPLEFLGCQWFGRRRRSFSDFSSIHKELQKYNNDYMDIDLTPSLPKSMIRYDLRMFSQDIKYGDVTYFLSEDRNETYRTALPSQYTQKPQ</sequence>
<keyword evidence="2" id="KW-1185">Reference proteome</keyword>